<comment type="caution">
    <text evidence="6">The sequence shown here is derived from an EMBL/GenBank/DDBJ whole genome shotgun (WGS) entry which is preliminary data.</text>
</comment>
<dbReference type="EMBL" id="VBAP01000041">
    <property type="protein sequence ID" value="TMI75686.1"/>
    <property type="molecule type" value="Genomic_DNA"/>
</dbReference>
<evidence type="ECO:0000313" key="7">
    <source>
        <dbReference type="Proteomes" id="UP000318834"/>
    </source>
</evidence>
<evidence type="ECO:0000313" key="6">
    <source>
        <dbReference type="EMBL" id="TMI75686.1"/>
    </source>
</evidence>
<evidence type="ECO:0000256" key="1">
    <source>
        <dbReference type="ARBA" id="ARBA00001947"/>
    </source>
</evidence>
<organism evidence="6 7">
    <name type="scientific">Candidatus Segetimicrobium genomatis</name>
    <dbReference type="NCBI Taxonomy" id="2569760"/>
    <lineage>
        <taxon>Bacteria</taxon>
        <taxon>Bacillati</taxon>
        <taxon>Candidatus Sysuimicrobiota</taxon>
        <taxon>Candidatus Sysuimicrobiia</taxon>
        <taxon>Candidatus Sysuimicrobiales</taxon>
        <taxon>Candidatus Segetimicrobiaceae</taxon>
        <taxon>Candidatus Segetimicrobium</taxon>
    </lineage>
</organism>
<protein>
    <submittedName>
        <fullName evidence="6">Creatininase family protein</fullName>
    </submittedName>
</protein>
<comment type="cofactor">
    <cofactor evidence="1">
        <name>Zn(2+)</name>
        <dbReference type="ChEBI" id="CHEBI:29105"/>
    </cofactor>
</comment>
<dbReference type="Pfam" id="PF02633">
    <property type="entry name" value="Creatininase"/>
    <property type="match status" value="1"/>
</dbReference>
<dbReference type="Gene3D" id="3.40.50.10310">
    <property type="entry name" value="Creatininase"/>
    <property type="match status" value="1"/>
</dbReference>
<evidence type="ECO:0000256" key="4">
    <source>
        <dbReference type="ARBA" id="ARBA00022833"/>
    </source>
</evidence>
<name>A0A537IY87_9BACT</name>
<keyword evidence="4" id="KW-0862">Zinc</keyword>
<sequence>MTLVAAPSARTHVESRTEEETHVAKIPYLYEHLTWEEVNDAVRAGKCALIPVATIEDHGPHLPVDADVVIVSAICERAAQRAPDELVLLPCVRIGYSPHHIDFPGTLTIRWKTFVEYVLDITRSLAHHGFRKMLIVNGHGSNRPLMEMAARLTIVERPDVHCAFTSWWDLHDVQEVFNATRESEVTAHACEIETSVYLAVDAGRVKMDLARRDMTYQMSPHFWGDLVGRKPDASFKNPVWMTEYWSVDTQHGVKGDPTKASREKGERVIDAGARELVEIVRELRARPIKARAPHQAHAATPMWTAKT</sequence>
<dbReference type="GO" id="GO:0009231">
    <property type="term" value="P:riboflavin biosynthetic process"/>
    <property type="evidence" value="ECO:0007669"/>
    <property type="project" value="TreeGrafter"/>
</dbReference>
<keyword evidence="3" id="KW-0378">Hydrolase</keyword>
<dbReference type="PANTHER" id="PTHR35005:SF1">
    <property type="entry name" value="2-AMINO-5-FORMYLAMINO-6-RIBOSYLAMINOPYRIMIDIN-4(3H)-ONE 5'-MONOPHOSPHATE DEFORMYLASE"/>
    <property type="match status" value="1"/>
</dbReference>
<dbReference type="PANTHER" id="PTHR35005">
    <property type="entry name" value="3-DEHYDRO-SCYLLO-INOSOSE HYDROLASE"/>
    <property type="match status" value="1"/>
</dbReference>
<evidence type="ECO:0000256" key="2">
    <source>
        <dbReference type="ARBA" id="ARBA00022723"/>
    </source>
</evidence>
<keyword evidence="2" id="KW-0479">Metal-binding</keyword>
<comment type="similarity">
    <text evidence="5">Belongs to the creatininase superfamily.</text>
</comment>
<proteinExistence type="inferred from homology"/>
<dbReference type="InterPro" id="IPR024087">
    <property type="entry name" value="Creatininase-like_sf"/>
</dbReference>
<dbReference type="GO" id="GO:0016811">
    <property type="term" value="F:hydrolase activity, acting on carbon-nitrogen (but not peptide) bonds, in linear amides"/>
    <property type="evidence" value="ECO:0007669"/>
    <property type="project" value="TreeGrafter"/>
</dbReference>
<dbReference type="AlphaFoldDB" id="A0A537IY87"/>
<dbReference type="SUPFAM" id="SSF102215">
    <property type="entry name" value="Creatininase"/>
    <property type="match status" value="1"/>
</dbReference>
<dbReference type="GO" id="GO:0046872">
    <property type="term" value="F:metal ion binding"/>
    <property type="evidence" value="ECO:0007669"/>
    <property type="project" value="UniProtKB-KW"/>
</dbReference>
<evidence type="ECO:0000256" key="5">
    <source>
        <dbReference type="ARBA" id="ARBA00024029"/>
    </source>
</evidence>
<dbReference type="Proteomes" id="UP000318834">
    <property type="component" value="Unassembled WGS sequence"/>
</dbReference>
<accession>A0A537IY87</accession>
<reference evidence="6 7" key="1">
    <citation type="journal article" date="2019" name="Nat. Microbiol.">
        <title>Mediterranean grassland soil C-N compound turnover is dependent on rainfall and depth, and is mediated by genomically divergent microorganisms.</title>
        <authorList>
            <person name="Diamond S."/>
            <person name="Andeer P.F."/>
            <person name="Li Z."/>
            <person name="Crits-Christoph A."/>
            <person name="Burstein D."/>
            <person name="Anantharaman K."/>
            <person name="Lane K.R."/>
            <person name="Thomas B.C."/>
            <person name="Pan C."/>
            <person name="Northen T.R."/>
            <person name="Banfield J.F."/>
        </authorList>
    </citation>
    <scope>NUCLEOTIDE SEQUENCE [LARGE SCALE GENOMIC DNA]</scope>
    <source>
        <strain evidence="6">NP_8</strain>
    </source>
</reference>
<gene>
    <name evidence="6" type="ORF">E6H05_06010</name>
</gene>
<dbReference type="InterPro" id="IPR003785">
    <property type="entry name" value="Creatininase/forma_Hydrolase"/>
</dbReference>
<evidence type="ECO:0000256" key="3">
    <source>
        <dbReference type="ARBA" id="ARBA00022801"/>
    </source>
</evidence>